<dbReference type="GO" id="GO:0022857">
    <property type="term" value="F:transmembrane transporter activity"/>
    <property type="evidence" value="ECO:0007669"/>
    <property type="project" value="InterPro"/>
</dbReference>
<keyword evidence="5 6" id="KW-0472">Membrane</keyword>
<evidence type="ECO:0000313" key="8">
    <source>
        <dbReference type="EMBL" id="EIQ82788.1"/>
    </source>
</evidence>
<dbReference type="InterPro" id="IPR020846">
    <property type="entry name" value="MFS_dom"/>
</dbReference>
<name>A0AAV3FV40_STRCB</name>
<comment type="caution">
    <text evidence="8">The sequence shown here is derived from an EMBL/GenBank/DDBJ whole genome shotgun (WGS) entry which is preliminary data.</text>
</comment>
<dbReference type="InterPro" id="IPR036259">
    <property type="entry name" value="MFS_trans_sf"/>
</dbReference>
<evidence type="ECO:0000256" key="4">
    <source>
        <dbReference type="ARBA" id="ARBA00022989"/>
    </source>
</evidence>
<evidence type="ECO:0000256" key="2">
    <source>
        <dbReference type="ARBA" id="ARBA00022448"/>
    </source>
</evidence>
<accession>A0AAV3FV40</accession>
<evidence type="ECO:0000256" key="1">
    <source>
        <dbReference type="ARBA" id="ARBA00004651"/>
    </source>
</evidence>
<dbReference type="InterPro" id="IPR011701">
    <property type="entry name" value="MFS"/>
</dbReference>
<keyword evidence="4 6" id="KW-1133">Transmembrane helix</keyword>
<dbReference type="SUPFAM" id="SSF103473">
    <property type="entry name" value="MFS general substrate transporter"/>
    <property type="match status" value="1"/>
</dbReference>
<sequence length="138" mass="15177">MGGFLAMPLFKKSKLLVLVKGISLMVPFIFISLLCHSIYGLYISLVLTTIISGMINPKLNALIKNTLPEEKIAMIGSGVGTYVQLGAVLSRLLVSVLVVLLSLDWISLLLIAFSFLLIIYVYKTHDFSLSTISIKKED</sequence>
<feature type="domain" description="Major facilitator superfamily (MFS) profile" evidence="7">
    <location>
        <begin position="1"/>
        <end position="138"/>
    </location>
</feature>
<evidence type="ECO:0000259" key="7">
    <source>
        <dbReference type="PROSITE" id="PS50850"/>
    </source>
</evidence>
<dbReference type="AlphaFoldDB" id="A0AAV3FV40"/>
<feature type="transmembrane region" description="Helical" evidence="6">
    <location>
        <begin position="79"/>
        <end position="99"/>
    </location>
</feature>
<proteinExistence type="predicted"/>
<protein>
    <recommendedName>
        <fullName evidence="7">Major facilitator superfamily (MFS) profile domain-containing protein</fullName>
    </recommendedName>
</protein>
<dbReference type="GO" id="GO:0005886">
    <property type="term" value="C:plasma membrane"/>
    <property type="evidence" value="ECO:0007669"/>
    <property type="project" value="UniProtKB-SubCell"/>
</dbReference>
<dbReference type="Gene3D" id="1.20.1250.20">
    <property type="entry name" value="MFS general substrate transporter like domains"/>
    <property type="match status" value="1"/>
</dbReference>
<evidence type="ECO:0000256" key="5">
    <source>
        <dbReference type="ARBA" id="ARBA00023136"/>
    </source>
</evidence>
<feature type="transmembrane region" description="Helical" evidence="6">
    <location>
        <begin position="39"/>
        <end position="59"/>
    </location>
</feature>
<evidence type="ECO:0000256" key="3">
    <source>
        <dbReference type="ARBA" id="ARBA00022692"/>
    </source>
</evidence>
<feature type="transmembrane region" description="Helical" evidence="6">
    <location>
        <begin position="105"/>
        <end position="122"/>
    </location>
</feature>
<evidence type="ECO:0000313" key="9">
    <source>
        <dbReference type="Proteomes" id="UP000004423"/>
    </source>
</evidence>
<comment type="subcellular location">
    <subcellularLocation>
        <location evidence="1">Cell membrane</location>
        <topology evidence="1">Multi-pass membrane protein</topology>
    </subcellularLocation>
</comment>
<dbReference type="Pfam" id="PF07690">
    <property type="entry name" value="MFS_1"/>
    <property type="match status" value="1"/>
</dbReference>
<gene>
    <name evidence="8" type="ORF">SCAZ3_10515</name>
</gene>
<keyword evidence="2" id="KW-0813">Transport</keyword>
<organism evidence="8 9">
    <name type="scientific">Streptococcus canis FSL Z3-227</name>
    <dbReference type="NCBI Taxonomy" id="482234"/>
    <lineage>
        <taxon>Bacteria</taxon>
        <taxon>Bacillati</taxon>
        <taxon>Bacillota</taxon>
        <taxon>Bacilli</taxon>
        <taxon>Lactobacillales</taxon>
        <taxon>Streptococcaceae</taxon>
        <taxon>Streptococcus</taxon>
    </lineage>
</organism>
<keyword evidence="3 6" id="KW-0812">Transmembrane</keyword>
<dbReference type="Proteomes" id="UP000004423">
    <property type="component" value="Unassembled WGS sequence"/>
</dbReference>
<dbReference type="PROSITE" id="PS50850">
    <property type="entry name" value="MFS"/>
    <property type="match status" value="1"/>
</dbReference>
<feature type="transmembrane region" description="Helical" evidence="6">
    <location>
        <begin position="15"/>
        <end position="33"/>
    </location>
</feature>
<reference evidence="8 9" key="1">
    <citation type="journal article" date="2012" name="PLoS ONE">
        <title>Gene Repertoire Evolution of Streptococcus pyogenes Inferred from Phylogenomic Analysis with Streptococcus canis and Streptococcus dysgalactiae.</title>
        <authorList>
            <person name="Lefebure T."/>
            <person name="Richards V.P."/>
            <person name="Lang P."/>
            <person name="Pavinski-Bitar P."/>
            <person name="Stanhope M.J."/>
        </authorList>
    </citation>
    <scope>NUCLEOTIDE SEQUENCE [LARGE SCALE GENOMIC DNA]</scope>
    <source>
        <strain evidence="8 9">FSL Z3-227</strain>
    </source>
</reference>
<dbReference type="EMBL" id="AIDX01000001">
    <property type="protein sequence ID" value="EIQ82788.1"/>
    <property type="molecule type" value="Genomic_DNA"/>
</dbReference>
<evidence type="ECO:0000256" key="6">
    <source>
        <dbReference type="SAM" id="Phobius"/>
    </source>
</evidence>